<dbReference type="RefSeq" id="WP_132457928.1">
    <property type="nucleotide sequence ID" value="NZ_JAWIZJ010000011.1"/>
</dbReference>
<dbReference type="EMBL" id="SMBY01000011">
    <property type="protein sequence ID" value="TCV04194.1"/>
    <property type="molecule type" value="Genomic_DNA"/>
</dbReference>
<gene>
    <name evidence="1" type="ORF">EDC54_11164</name>
</gene>
<comment type="caution">
    <text evidence="1">The sequence shown here is derived from an EMBL/GenBank/DDBJ whole genome shotgun (WGS) entry which is preliminary data.</text>
</comment>
<sequence length="114" mass="12918">MKTLPELNEDAIVELAREGGFAWIPALSGPRRFALASMPSSERERICNAIRNAFPLAREPGEPDGPGRGDQFYYRIHISYRHPQKNEYADIILLIPEDSAPPELSELWRNGVQE</sequence>
<dbReference type="Proteomes" id="UP000295433">
    <property type="component" value="Unassembled WGS sequence"/>
</dbReference>
<accession>A0A4R3VK29</accession>
<proteinExistence type="predicted"/>
<protein>
    <submittedName>
        <fullName evidence="1">Uncharacterized protein</fullName>
    </submittedName>
</protein>
<evidence type="ECO:0000313" key="2">
    <source>
        <dbReference type="Proteomes" id="UP000295433"/>
    </source>
</evidence>
<evidence type="ECO:0000313" key="1">
    <source>
        <dbReference type="EMBL" id="TCV04194.1"/>
    </source>
</evidence>
<organism evidence="1 2">
    <name type="scientific">Samsonia erythrinae</name>
    <dbReference type="NCBI Taxonomy" id="160434"/>
    <lineage>
        <taxon>Bacteria</taxon>
        <taxon>Pseudomonadati</taxon>
        <taxon>Pseudomonadota</taxon>
        <taxon>Gammaproteobacteria</taxon>
        <taxon>Enterobacterales</taxon>
        <taxon>Pectobacteriaceae</taxon>
        <taxon>Samsonia</taxon>
    </lineage>
</organism>
<dbReference type="Pfam" id="PF20242">
    <property type="entry name" value="Emfourin"/>
    <property type="match status" value="1"/>
</dbReference>
<reference evidence="1 2" key="1">
    <citation type="submission" date="2019-03" db="EMBL/GenBank/DDBJ databases">
        <title>Genomic Encyclopedia of Type Strains, Phase IV (KMG-IV): sequencing the most valuable type-strain genomes for metagenomic binning, comparative biology and taxonomic classification.</title>
        <authorList>
            <person name="Goeker M."/>
        </authorList>
    </citation>
    <scope>NUCLEOTIDE SEQUENCE [LARGE SCALE GENOMIC DNA]</scope>
    <source>
        <strain evidence="1 2">DSM 16730</strain>
    </source>
</reference>
<dbReference type="OrthoDB" id="8658956at2"/>
<dbReference type="AlphaFoldDB" id="A0A4R3VK29"/>
<name>A0A4R3VK29_9GAMM</name>
<keyword evidence="2" id="KW-1185">Reference proteome</keyword>
<dbReference type="InterPro" id="IPR049457">
    <property type="entry name" value="Emfourin"/>
</dbReference>